<evidence type="ECO:0000313" key="2">
    <source>
        <dbReference type="EMBL" id="QJB70655.1"/>
    </source>
</evidence>
<accession>A0A6H2DRS2</accession>
<dbReference type="AlphaFoldDB" id="A0A6H2DRS2"/>
<dbReference type="InterPro" id="IPR001466">
    <property type="entry name" value="Beta-lactam-related"/>
</dbReference>
<reference evidence="2 3" key="1">
    <citation type="submission" date="2020-04" db="EMBL/GenBank/DDBJ databases">
        <title>Genome sequence for Sphingorhabdus sp. strain M1.</title>
        <authorList>
            <person name="Park S.-J."/>
        </authorList>
    </citation>
    <scope>NUCLEOTIDE SEQUENCE [LARGE SCALE GENOMIC DNA]</scope>
    <source>
        <strain evidence="2 3">JK6</strain>
    </source>
</reference>
<dbReference type="Pfam" id="PF00144">
    <property type="entry name" value="Beta-lactamase"/>
    <property type="match status" value="1"/>
</dbReference>
<dbReference type="EMBL" id="CP051217">
    <property type="protein sequence ID" value="QJB70655.1"/>
    <property type="molecule type" value="Genomic_DNA"/>
</dbReference>
<dbReference type="PANTHER" id="PTHR43283:SF7">
    <property type="entry name" value="BETA-LACTAMASE-RELATED DOMAIN-CONTAINING PROTEIN"/>
    <property type="match status" value="1"/>
</dbReference>
<dbReference type="PANTHER" id="PTHR43283">
    <property type="entry name" value="BETA-LACTAMASE-RELATED"/>
    <property type="match status" value="1"/>
</dbReference>
<organism evidence="2 3">
    <name type="scientific">Parasphingorhabdus halotolerans</name>
    <dbReference type="NCBI Taxonomy" id="2725558"/>
    <lineage>
        <taxon>Bacteria</taxon>
        <taxon>Pseudomonadati</taxon>
        <taxon>Pseudomonadota</taxon>
        <taxon>Alphaproteobacteria</taxon>
        <taxon>Sphingomonadales</taxon>
        <taxon>Sphingomonadaceae</taxon>
        <taxon>Parasphingorhabdus</taxon>
    </lineage>
</organism>
<dbReference type="GO" id="GO:0016787">
    <property type="term" value="F:hydrolase activity"/>
    <property type="evidence" value="ECO:0007669"/>
    <property type="project" value="UniProtKB-KW"/>
</dbReference>
<keyword evidence="3" id="KW-1185">Reference proteome</keyword>
<name>A0A6H2DRS2_9SPHN</name>
<evidence type="ECO:0000259" key="1">
    <source>
        <dbReference type="Pfam" id="PF00144"/>
    </source>
</evidence>
<feature type="domain" description="Beta-lactamase-related" evidence="1">
    <location>
        <begin position="166"/>
        <end position="434"/>
    </location>
</feature>
<dbReference type="InterPro" id="IPR050789">
    <property type="entry name" value="Diverse_Enzym_Activities"/>
</dbReference>
<dbReference type="InterPro" id="IPR012338">
    <property type="entry name" value="Beta-lactam/transpept-like"/>
</dbReference>
<evidence type="ECO:0000313" key="3">
    <source>
        <dbReference type="Proteomes" id="UP000501600"/>
    </source>
</evidence>
<dbReference type="SUPFAM" id="SSF56601">
    <property type="entry name" value="beta-lactamase/transpeptidase-like"/>
    <property type="match status" value="1"/>
</dbReference>
<sequence length="460" mass="51049">MAAALFIAGPAYAQTDSDAETYNRALAAGYKAQFICSGLWNGGKSLADIEADELNGIYERIAKIVPTLTTEIDQEERQVRVSFADNTPPRTAIWNRKSGCTAMPIGFGGLKIGAPIRTREFNDDRPWPMGDMTPSVRAGNQTTAVRDLVTAAFDAQSYGPGNKTSAALVIQNNQIIAETYKSGHDLHTAQRTWSVAKSMAGTLIGHSVQQKMVDFSAPVQIAEWQKFGDPRSSLTIDNLLRMSSGLVSDTAGNRTDPIYMGGASVTERATSWPLIYKPGSRYRYANNDTMLAVHAARAQHLDWKFKLGNYIPAEHDFDPFAFFQKLGMTRTYVETDWQDNYILSSQVWTTARDLARLGQLYLNNGMWNDERLLPENWREYVSAPSGPQPNGKFGYGASFWLMNTSEGIPKDTIAAFGNRGQYLVIIPSLDVVIVRRGYDTSETRFDIEAFTQDIVRAIQS</sequence>
<proteinExistence type="predicted"/>
<dbReference type="KEGG" id="phao:HF685_03735"/>
<gene>
    <name evidence="2" type="ORF">HF685_03735</name>
</gene>
<dbReference type="Proteomes" id="UP000501600">
    <property type="component" value="Chromosome"/>
</dbReference>
<protein>
    <submittedName>
        <fullName evidence="2">Serine hydrolase</fullName>
    </submittedName>
</protein>
<keyword evidence="2" id="KW-0378">Hydrolase</keyword>
<dbReference type="Gene3D" id="3.40.710.10">
    <property type="entry name" value="DD-peptidase/beta-lactamase superfamily"/>
    <property type="match status" value="1"/>
</dbReference>